<dbReference type="eggNOG" id="COG3291">
    <property type="taxonomic scope" value="Bacteria"/>
</dbReference>
<dbReference type="InterPro" id="IPR037524">
    <property type="entry name" value="PA14/GLEYA"/>
</dbReference>
<dbReference type="Pfam" id="PF01551">
    <property type="entry name" value="Peptidase_M23"/>
    <property type="match status" value="1"/>
</dbReference>
<feature type="compositionally biased region" description="Low complexity" evidence="1">
    <location>
        <begin position="694"/>
        <end position="704"/>
    </location>
</feature>
<protein>
    <submittedName>
        <fullName evidence="5">Fibronectin type III domain protein</fullName>
    </submittedName>
</protein>
<evidence type="ECO:0000256" key="1">
    <source>
        <dbReference type="SAM" id="MobiDB-lite"/>
    </source>
</evidence>
<dbReference type="PROSITE" id="PS50853">
    <property type="entry name" value="FN3"/>
    <property type="match status" value="1"/>
</dbReference>
<dbReference type="STRING" id="324602.Caur_0650"/>
<dbReference type="HOGENOM" id="CLU_278579_0_0_0"/>
<dbReference type="PROSITE" id="PS51820">
    <property type="entry name" value="PA14"/>
    <property type="match status" value="1"/>
</dbReference>
<dbReference type="KEGG" id="cau:Caur_0650"/>
<dbReference type="Gene3D" id="2.70.70.10">
    <property type="entry name" value="Glucose Permease (Domain IIA)"/>
    <property type="match status" value="1"/>
</dbReference>
<dbReference type="Proteomes" id="UP000002008">
    <property type="component" value="Chromosome"/>
</dbReference>
<evidence type="ECO:0000259" key="4">
    <source>
        <dbReference type="PROSITE" id="PS51820"/>
    </source>
</evidence>
<dbReference type="InterPro" id="IPR011055">
    <property type="entry name" value="Dup_hybrid_motif"/>
</dbReference>
<dbReference type="EMBL" id="CP000909">
    <property type="protein sequence ID" value="ABY33890.1"/>
    <property type="molecule type" value="Genomic_DNA"/>
</dbReference>
<dbReference type="MEROPS" id="C11.001"/>
<dbReference type="Gene3D" id="2.60.40.10">
    <property type="entry name" value="Immunoglobulins"/>
    <property type="match status" value="1"/>
</dbReference>
<dbReference type="PANTHER" id="PTHR37835:SF1">
    <property type="entry name" value="ALPHA-CLOSTRIPAIN"/>
    <property type="match status" value="1"/>
</dbReference>
<gene>
    <name evidence="5" type="ordered locus">Caur_0650</name>
</gene>
<keyword evidence="6" id="KW-1185">Reference proteome</keyword>
<name>A9WFF2_CHLAA</name>
<dbReference type="Gene3D" id="3.40.50.11970">
    <property type="match status" value="1"/>
</dbReference>
<dbReference type="EnsemblBacteria" id="ABY33890">
    <property type="protein sequence ID" value="ABY33890"/>
    <property type="gene ID" value="Caur_0650"/>
</dbReference>
<dbReference type="AlphaFoldDB" id="A9WFF2"/>
<dbReference type="RefSeq" id="WP_012256546.1">
    <property type="nucleotide sequence ID" value="NC_010175.1"/>
</dbReference>
<dbReference type="PANTHER" id="PTHR37835">
    <property type="entry name" value="ALPHA-CLOSTRIPAIN"/>
    <property type="match status" value="1"/>
</dbReference>
<accession>A9WFF2</accession>
<dbReference type="InParanoid" id="A9WFF2"/>
<dbReference type="SUPFAM" id="SSF49265">
    <property type="entry name" value="Fibronectin type III"/>
    <property type="match status" value="1"/>
</dbReference>
<dbReference type="eggNOG" id="COG0739">
    <property type="taxonomic scope" value="Bacteria"/>
</dbReference>
<dbReference type="Pfam" id="PF07691">
    <property type="entry name" value="PA14"/>
    <property type="match status" value="1"/>
</dbReference>
<evidence type="ECO:0000256" key="2">
    <source>
        <dbReference type="SAM" id="SignalP"/>
    </source>
</evidence>
<keyword evidence="2" id="KW-0732">Signal</keyword>
<dbReference type="SUPFAM" id="SSF51261">
    <property type="entry name" value="Duplicated hybrid motif"/>
    <property type="match status" value="1"/>
</dbReference>
<organism evidence="5 6">
    <name type="scientific">Chloroflexus aurantiacus (strain ATCC 29366 / DSM 635 / J-10-fl)</name>
    <dbReference type="NCBI Taxonomy" id="324602"/>
    <lineage>
        <taxon>Bacteria</taxon>
        <taxon>Bacillati</taxon>
        <taxon>Chloroflexota</taxon>
        <taxon>Chloroflexia</taxon>
        <taxon>Chloroflexales</taxon>
        <taxon>Chloroflexineae</taxon>
        <taxon>Chloroflexaceae</taxon>
        <taxon>Chloroflexus</taxon>
    </lineage>
</organism>
<evidence type="ECO:0000313" key="5">
    <source>
        <dbReference type="EMBL" id="ABY33890.1"/>
    </source>
</evidence>
<dbReference type="CDD" id="cd00063">
    <property type="entry name" value="FN3"/>
    <property type="match status" value="1"/>
</dbReference>
<feature type="domain" description="Fibronectin type-III" evidence="3">
    <location>
        <begin position="589"/>
        <end position="679"/>
    </location>
</feature>
<dbReference type="Pfam" id="PF03415">
    <property type="entry name" value="Peptidase_C11"/>
    <property type="match status" value="1"/>
</dbReference>
<dbReference type="InterPro" id="IPR005077">
    <property type="entry name" value="Peptidase_C11"/>
</dbReference>
<sequence>MMRYRLLYLLIVALLLSSSSPLVVQADRRTPLPVYAGTREQAVQAAVRDQKGVSATAILEVGSIAELNGWTFGTVGVFADNELPNVYLYLAEQRTEGWAVAIEYTDLFRAALKHIPRDLLTPEQWATLDYNPATSLQSLIELQNDRSMQISLPWPVGESRYLTQGPHGAQSAALDFAGPANATVHAARGGVAYHACPGAADTHLRIDHGNGISTNYYHLDAITVGNGQAVARWEAVGRQGTKVRCQGYVTGAHFHFWITINGQNMPIDGFEFGGWHVSGNCMIRIRDATTRCASIYFTANNTITNEGAIGSGYSIGQGSGREPVFDQAYNRHGGARNLGYPAGLVVWWGNTNPVMIQEYDGGAFGPSLLVYDRNNDPDHLRGVPAYVLRGAFRQHYQSIGGPDSWLGVPTSDEYLNTEGKPQQSFRNGFLIYHGPGNIEARSWPAPQDGQWHVQFRNYVHDVWNFQMGPTWVENQSISSRSSCWVDNAPGSEPGAMRWGVWPDYFTVRWSGRFYFDEGVYRFRAAADDRVYIRVDGNLIIEDRDWGRVNEEYTADIRLSAGYHDVVVEFIEFWGQACTDFSWTKITPEPPSNLRQTGSTTNSVSIAWQDNSNNEDGFHIYWSDGSNWHRIASVGANVTSYTIPNLNCNGYFIYRITAYNGAGESPPSNQVETWSAACPTATPTPTATPRPTLTPTPTATARPTVTPTPQPTFLFMLYLNGDNNLSRYMQNAIRNLEALTLNSNVKVVALIDSNGRGDTRRLLVQKDGRYTPNVNSWSMGELNMGDAQTLQNFVQWALTTYPSQYSYLAIASHGNGIEGFSWDDSHNRDKLTPAEVRTALHNATNGGQRKIDIVHYDACSMALLEQAYDIRSYANYLIASQNLAWAVFAYNLYVPATQLSSGDATALAGLADAIAEISADTTPRTLAGRIATLYYNHRLINSKPRTVSVLDLSQVNSTRQALDTLANALRSNLSGVTTSMQNARSAVQKFDSREPLYRIDQDDEYIDLYHWADTLERYVQNATVQSAARQVKDVVKNRLVVVNYRASGVYNDIYIELDNAHGVSLYFPRRSGSNDYEQYLDHLRFQFTRDSSWDSLLADFFGVAALPPESPFNREVLPLLIPNEVVYVPLVVRGR</sequence>
<evidence type="ECO:0000313" key="6">
    <source>
        <dbReference type="Proteomes" id="UP000002008"/>
    </source>
</evidence>
<dbReference type="InterPro" id="IPR011658">
    <property type="entry name" value="PA14_dom"/>
</dbReference>
<dbReference type="eggNOG" id="COG1716">
    <property type="taxonomic scope" value="Bacteria"/>
</dbReference>
<dbReference type="InterPro" id="IPR036116">
    <property type="entry name" value="FN3_sf"/>
</dbReference>
<reference evidence="6" key="1">
    <citation type="journal article" date="2011" name="BMC Genomics">
        <title>Complete genome sequence of the filamentous anoxygenic phototrophic bacterium Chloroflexus aurantiacus.</title>
        <authorList>
            <person name="Tang K.H."/>
            <person name="Barry K."/>
            <person name="Chertkov O."/>
            <person name="Dalin E."/>
            <person name="Han C.S."/>
            <person name="Hauser L.J."/>
            <person name="Honchak B.M."/>
            <person name="Karbach L.E."/>
            <person name="Land M.L."/>
            <person name="Lapidus A."/>
            <person name="Larimer F.W."/>
            <person name="Mikhailova N."/>
            <person name="Pitluck S."/>
            <person name="Pierson B.K."/>
            <person name="Blankenship R.E."/>
        </authorList>
    </citation>
    <scope>NUCLEOTIDE SEQUENCE [LARGE SCALE GENOMIC DNA]</scope>
    <source>
        <strain evidence="6">ATCC 29366 / DSM 635 / J-10-fl</strain>
    </source>
</reference>
<dbReference type="SMART" id="SM00060">
    <property type="entry name" value="FN3"/>
    <property type="match status" value="1"/>
</dbReference>
<dbReference type="InterPro" id="IPR016047">
    <property type="entry name" value="M23ase_b-sheet_dom"/>
</dbReference>
<dbReference type="PATRIC" id="fig|324602.8.peg.745"/>
<feature type="signal peptide" evidence="2">
    <location>
        <begin position="1"/>
        <end position="26"/>
    </location>
</feature>
<feature type="region of interest" description="Disordered" evidence="1">
    <location>
        <begin position="681"/>
        <end position="704"/>
    </location>
</feature>
<dbReference type="InterPro" id="IPR013783">
    <property type="entry name" value="Ig-like_fold"/>
</dbReference>
<evidence type="ECO:0000259" key="3">
    <source>
        <dbReference type="PROSITE" id="PS50853"/>
    </source>
</evidence>
<dbReference type="Pfam" id="PF00041">
    <property type="entry name" value="fn3"/>
    <property type="match status" value="1"/>
</dbReference>
<proteinExistence type="predicted"/>
<feature type="chain" id="PRO_5002743953" evidence="2">
    <location>
        <begin position="27"/>
        <end position="1134"/>
    </location>
</feature>
<dbReference type="Gene3D" id="3.90.182.10">
    <property type="entry name" value="Toxin - Anthrax Protective Antigen,domain 1"/>
    <property type="match status" value="1"/>
</dbReference>
<dbReference type="InterPro" id="IPR003961">
    <property type="entry name" value="FN3_dom"/>
</dbReference>
<dbReference type="CDD" id="cd12797">
    <property type="entry name" value="M23_peptidase"/>
    <property type="match status" value="1"/>
</dbReference>
<dbReference type="eggNOG" id="COG4733">
    <property type="taxonomic scope" value="Bacteria"/>
</dbReference>
<feature type="domain" description="PA14" evidence="4">
    <location>
        <begin position="448"/>
        <end position="598"/>
    </location>
</feature>